<gene>
    <name evidence="2" type="ORF">KI387_024772</name>
</gene>
<organism evidence="2 3">
    <name type="scientific">Taxus chinensis</name>
    <name type="common">Chinese yew</name>
    <name type="synonym">Taxus wallichiana var. chinensis</name>
    <dbReference type="NCBI Taxonomy" id="29808"/>
    <lineage>
        <taxon>Eukaryota</taxon>
        <taxon>Viridiplantae</taxon>
        <taxon>Streptophyta</taxon>
        <taxon>Embryophyta</taxon>
        <taxon>Tracheophyta</taxon>
        <taxon>Spermatophyta</taxon>
        <taxon>Pinopsida</taxon>
        <taxon>Pinidae</taxon>
        <taxon>Conifers II</taxon>
        <taxon>Cupressales</taxon>
        <taxon>Taxaceae</taxon>
        <taxon>Taxus</taxon>
    </lineage>
</organism>
<name>A0AA38LC24_TAXCH</name>
<comment type="caution">
    <text evidence="2">The sequence shown here is derived from an EMBL/GenBank/DDBJ whole genome shotgun (WGS) entry which is preliminary data.</text>
</comment>
<evidence type="ECO:0000256" key="1">
    <source>
        <dbReference type="SAM" id="MobiDB-lite"/>
    </source>
</evidence>
<dbReference type="Proteomes" id="UP000824469">
    <property type="component" value="Unassembled WGS sequence"/>
</dbReference>
<evidence type="ECO:0000313" key="3">
    <source>
        <dbReference type="Proteomes" id="UP000824469"/>
    </source>
</evidence>
<feature type="compositionally biased region" description="Basic and acidic residues" evidence="1">
    <location>
        <begin position="52"/>
        <end position="64"/>
    </location>
</feature>
<feature type="non-terminal residue" evidence="2">
    <location>
        <position position="71"/>
    </location>
</feature>
<accession>A0AA38LC24</accession>
<keyword evidence="3" id="KW-1185">Reference proteome</keyword>
<feature type="region of interest" description="Disordered" evidence="1">
    <location>
        <begin position="37"/>
        <end position="71"/>
    </location>
</feature>
<dbReference type="AlphaFoldDB" id="A0AA38LC24"/>
<evidence type="ECO:0000313" key="2">
    <source>
        <dbReference type="EMBL" id="KAH9316145.1"/>
    </source>
</evidence>
<protein>
    <submittedName>
        <fullName evidence="2">Uncharacterized protein</fullName>
    </submittedName>
</protein>
<proteinExistence type="predicted"/>
<dbReference type="EMBL" id="JAHRHJ020000005">
    <property type="protein sequence ID" value="KAH9316145.1"/>
    <property type="molecule type" value="Genomic_DNA"/>
</dbReference>
<sequence>LDLLVQQLMLQVSKGVAVAGIEVVVMVQGISVVEDEDVGGLGRGRSQGPDKSASELDKELETYHTEAMQTS</sequence>
<reference evidence="2 3" key="1">
    <citation type="journal article" date="2021" name="Nat. Plants">
        <title>The Taxus genome provides insights into paclitaxel biosynthesis.</title>
        <authorList>
            <person name="Xiong X."/>
            <person name="Gou J."/>
            <person name="Liao Q."/>
            <person name="Li Y."/>
            <person name="Zhou Q."/>
            <person name="Bi G."/>
            <person name="Li C."/>
            <person name="Du R."/>
            <person name="Wang X."/>
            <person name="Sun T."/>
            <person name="Guo L."/>
            <person name="Liang H."/>
            <person name="Lu P."/>
            <person name="Wu Y."/>
            <person name="Zhang Z."/>
            <person name="Ro D.K."/>
            <person name="Shang Y."/>
            <person name="Huang S."/>
            <person name="Yan J."/>
        </authorList>
    </citation>
    <scope>NUCLEOTIDE SEQUENCE [LARGE SCALE GENOMIC DNA]</scope>
    <source>
        <strain evidence="2">Ta-2019</strain>
    </source>
</reference>